<dbReference type="Proteomes" id="UP000601435">
    <property type="component" value="Unassembled WGS sequence"/>
</dbReference>
<gene>
    <name evidence="1" type="primary">purM</name>
    <name evidence="1" type="ORF">SNEC2469_LOCUS31426</name>
</gene>
<proteinExistence type="predicted"/>
<evidence type="ECO:0000313" key="2">
    <source>
        <dbReference type="Proteomes" id="UP000601435"/>
    </source>
</evidence>
<comment type="caution">
    <text evidence="1">The sequence shown here is derived from an EMBL/GenBank/DDBJ whole genome shotgun (WGS) entry which is preliminary data.</text>
</comment>
<dbReference type="OrthoDB" id="414714at2759"/>
<organism evidence="1 2">
    <name type="scientific">Symbiodinium necroappetens</name>
    <dbReference type="NCBI Taxonomy" id="1628268"/>
    <lineage>
        <taxon>Eukaryota</taxon>
        <taxon>Sar</taxon>
        <taxon>Alveolata</taxon>
        <taxon>Dinophyceae</taxon>
        <taxon>Suessiales</taxon>
        <taxon>Symbiodiniaceae</taxon>
        <taxon>Symbiodinium</taxon>
    </lineage>
</organism>
<reference evidence="1" key="1">
    <citation type="submission" date="2021-02" db="EMBL/GenBank/DDBJ databases">
        <authorList>
            <person name="Dougan E. K."/>
            <person name="Rhodes N."/>
            <person name="Thang M."/>
            <person name="Chan C."/>
        </authorList>
    </citation>
    <scope>NUCLEOTIDE SEQUENCE</scope>
</reference>
<dbReference type="AlphaFoldDB" id="A0A813BU15"/>
<accession>A0A813BU15</accession>
<name>A0A813BU15_9DINO</name>
<keyword evidence="2" id="KW-1185">Reference proteome</keyword>
<dbReference type="EMBL" id="CAJNJA010076081">
    <property type="protein sequence ID" value="CAE7916684.1"/>
    <property type="molecule type" value="Genomic_DNA"/>
</dbReference>
<protein>
    <submittedName>
        <fullName evidence="1">PurM protein</fullName>
    </submittedName>
</protein>
<evidence type="ECO:0000313" key="1">
    <source>
        <dbReference type="EMBL" id="CAE7916684.1"/>
    </source>
</evidence>
<sequence>MDFRRVESKYWKHALCWQAALTICLLSFLVYQIFAISTSASTPPVESTVEAWQGAGIWAVCGGTQLHAAGFTIFEGDRESRKEVEKTFPFQMNASVRPGTECSKIDLTELKWDTEVQLRLCGQSDSTGQSFYIWSNDRWKYVGHLHRKGEKALYSYRRSKHGWNYGYSSEAKEYHDLIEEDRWPADWTGPDGGCKHWTYFGTGRSTPGGVFVSIQTPVVPVSYKQGLLPQIFKLGGNIGGWWSVMTLAFCALFSKKDPDSPVAQIYEARTFVGERVLSKYPSSPPGIIPSTE</sequence>